<evidence type="ECO:0000313" key="2">
    <source>
        <dbReference type="Proteomes" id="UP000020529"/>
    </source>
</evidence>
<evidence type="ECO:0008006" key="3">
    <source>
        <dbReference type="Google" id="ProtNLM"/>
    </source>
</evidence>
<organism evidence="1 2">
    <name type="scientific">Bacteroides fragilis str. 3988T(B)14</name>
    <dbReference type="NCBI Taxonomy" id="1339315"/>
    <lineage>
        <taxon>Bacteria</taxon>
        <taxon>Pseudomonadati</taxon>
        <taxon>Bacteroidota</taxon>
        <taxon>Bacteroidia</taxon>
        <taxon>Bacteroidales</taxon>
        <taxon>Bacteroidaceae</taxon>
        <taxon>Bacteroides</taxon>
    </lineage>
</organism>
<protein>
    <recommendedName>
        <fullName evidence="3">Lipoprotein</fullName>
    </recommendedName>
</protein>
<dbReference type="PATRIC" id="fig|1339315.3.peg.1949"/>
<name>A0A015SS38_BACFG</name>
<dbReference type="PROSITE" id="PS51257">
    <property type="entry name" value="PROKAR_LIPOPROTEIN"/>
    <property type="match status" value="1"/>
</dbReference>
<comment type="caution">
    <text evidence="1">The sequence shown here is derived from an EMBL/GenBank/DDBJ whole genome shotgun (WGS) entry which is preliminary data.</text>
</comment>
<dbReference type="EMBL" id="JGCY01000251">
    <property type="protein sequence ID" value="EXY75024.1"/>
    <property type="molecule type" value="Genomic_DNA"/>
</dbReference>
<dbReference type="Proteomes" id="UP000020529">
    <property type="component" value="Unassembled WGS sequence"/>
</dbReference>
<evidence type="ECO:0000313" key="1">
    <source>
        <dbReference type="EMBL" id="EXY75024.1"/>
    </source>
</evidence>
<gene>
    <name evidence="1" type="ORF">M124_1159</name>
</gene>
<proteinExistence type="predicted"/>
<accession>A0A015SS38</accession>
<dbReference type="RefSeq" id="WP_005800945.1">
    <property type="nucleotide sequence ID" value="NZ_JGCY01000251.1"/>
</dbReference>
<dbReference type="AlphaFoldDB" id="A0A015SS38"/>
<sequence>MKVKLLFLVFVLYACGTKTVSEEKSYDRITMTTYENKYDENNRLSEVQLTRTSHHRYEEDSETIDLIDDKSTYYYTYINNEEFTVRRKSKRSGNIKIMGYAPQREEVLTLNAQGDTIDYLLQKYYDKSKLKLVYVRNINNDYVLHEDNDYEEKNEYDGNGNLTKRVQYYFDIGKKRTTYFFRGLSYEEAKKRIPRTDEDYDIVCDIEKMAGDTLIRKCIKNGIVSSINKTIVDEKGKKEFIFDADMKFTGSFTEFKSDGFDIHVDRIVLDDCTDVDSTYYKNGKEVRCVYLSDTSKRIVLSKYDKWGNMVERVEKTKYFYSQDGEELINEMLQVVRENEKKKESRKRLKISK</sequence>
<reference evidence="1 2" key="1">
    <citation type="submission" date="2014-02" db="EMBL/GenBank/DDBJ databases">
        <authorList>
            <person name="Sears C."/>
            <person name="Carroll K."/>
            <person name="Sack B.R."/>
            <person name="Qadri F."/>
            <person name="Myers L.L."/>
            <person name="Chung G.-T."/>
            <person name="Escheverria P."/>
            <person name="Fraser C.M."/>
            <person name="Sadzewicz L."/>
            <person name="Shefchek K.A."/>
            <person name="Tallon L."/>
            <person name="Das S.P."/>
            <person name="Daugherty S."/>
            <person name="Mongodin E.F."/>
        </authorList>
    </citation>
    <scope>NUCLEOTIDE SEQUENCE [LARGE SCALE GENOMIC DNA]</scope>
    <source>
        <strain evidence="2">3988T(B)14</strain>
    </source>
</reference>